<dbReference type="Pfam" id="PF25400">
    <property type="entry name" value="PH_FAN"/>
    <property type="match status" value="1"/>
</dbReference>
<feature type="repeat" description="WD" evidence="1">
    <location>
        <begin position="840"/>
        <end position="881"/>
    </location>
</feature>
<dbReference type="InterPro" id="IPR015943">
    <property type="entry name" value="WD40/YVTN_repeat-like_dom_sf"/>
</dbReference>
<gene>
    <name evidence="4" type="primary">Nsmaf</name>
    <name evidence="4" type="ORF">AK812_SmicGene2673</name>
</gene>
<dbReference type="OMA" id="NFRISPM"/>
<dbReference type="PROSITE" id="PS50197">
    <property type="entry name" value="BEACH"/>
    <property type="match status" value="1"/>
</dbReference>
<dbReference type="SUPFAM" id="SSF81837">
    <property type="entry name" value="BEACH domain"/>
    <property type="match status" value="1"/>
</dbReference>
<keyword evidence="1" id="KW-0853">WD repeat</keyword>
<dbReference type="InterPro" id="IPR036322">
    <property type="entry name" value="WD40_repeat_dom_sf"/>
</dbReference>
<dbReference type="EMBL" id="LSRX01000030">
    <property type="protein sequence ID" value="OLQ13292.1"/>
    <property type="molecule type" value="Genomic_DNA"/>
</dbReference>
<accession>A0A1Q9F127</accession>
<dbReference type="CDD" id="cd06071">
    <property type="entry name" value="Beach"/>
    <property type="match status" value="1"/>
</dbReference>
<dbReference type="InterPro" id="IPR023362">
    <property type="entry name" value="PH-BEACH_dom"/>
</dbReference>
<dbReference type="PANTHER" id="PTHR13743">
    <property type="entry name" value="BEIGE/BEACH-RELATED"/>
    <property type="match status" value="1"/>
</dbReference>
<name>A0A1Q9F127_SYMMI</name>
<sequence>MAAENDAGLSQLHLSQLHLSAVEDLLCAPLRFASVGHVLGFRNVIPRTLADRLFDPDLGCYVDVQLSDVERRFNLLIMEEGEDYIADVSSTMALTRRGQVAESKGRLRICSKSLIFQPDDVGASILKFPYRYVRSIENPADGSCFNIECDQFIQVATKTGGAETRIVTPFTILKSKFSPSFQVHYARASDYRQLVERLRSAASSGAFHTEVRRILAEVTADVQFDLSRLGHRETGLLQLSTEGIYFQPHPNFSSEPVKQVLLSDVLHVFRRVYGVQANALEIITVHGGCLYLCFEARGQCEQVSSLLEEQRRVLASQGTSPSAQLLRSTLTDAENILQNVRKMTALWQSGLLSNFHYLDFLNCAAGRSRNDFSQYPVFPWVLADYSSPQLNLEDARSYRDLTKPVGALSEKRLSYFRERMAGMDGEDKFLYGTHYSTPAYVIYWLLRAMPERMLRLHNGHFDAWARFPTPGWFWRSQRWALAAARHLFVEIWRWTPRFVETPYGRLHVYDTAPEGGSKPPLLLLHGMFVPWLENSLSIITPEFPLGDVALPRWASNVSDFISKMRAALESEHVSQHLPSWIDLIFGFKQSGDAAVKADNLFHPVCYVGSKGSPEEAVDALSLPMEVLETQLQEFGRMPRQLFFEAHPPRLRTPKWPLSKLQDEGQSEPWYKAVRSIARESLEGTLGRTDFGAEGQGYMAPAVNGAKTSPPERQAQTQLPGPQAAFQGGELWRSRAGSLSSLRSLNAQVVAPFALSGGITGMASCSTNLYAVGEDGCLRVSPLPTGLSAASAQVSSRRNFRISPMPLSAVAALDTELLALGGHDNAVVLYSTSCGSSLSRSQMHADTVTCLSASPCRTMLVSGSRDQSIVTWALTSASLKSETIFDDLQQPVACAACSGPLVLGASDQQLMAWDRRSGQPVLDRELDGVAIACALSDATSSASGCTYAAALDDRGELRLWDLRQCSESLRLTGGSGLLAASCFLTDFSGWAILGGVAPNGHPALVLWDIPQQREVHSWSLEDLDAGSDITYLLKPPSSGEAAWRSDVPLLCANASGRVYALTPG</sequence>
<dbReference type="InterPro" id="IPR050865">
    <property type="entry name" value="BEACH_Domain"/>
</dbReference>
<dbReference type="SMART" id="SM00320">
    <property type="entry name" value="WD40"/>
    <property type="match status" value="3"/>
</dbReference>
<dbReference type="PROSITE" id="PS50082">
    <property type="entry name" value="WD_REPEATS_2"/>
    <property type="match status" value="1"/>
</dbReference>
<dbReference type="Gene3D" id="1.10.1540.10">
    <property type="entry name" value="BEACH domain"/>
    <property type="match status" value="1"/>
</dbReference>
<dbReference type="PROSITE" id="PS50294">
    <property type="entry name" value="WD_REPEATS_REGION"/>
    <property type="match status" value="1"/>
</dbReference>
<organism evidence="4 5">
    <name type="scientific">Symbiodinium microadriaticum</name>
    <name type="common">Dinoflagellate</name>
    <name type="synonym">Zooxanthella microadriatica</name>
    <dbReference type="NCBI Taxonomy" id="2951"/>
    <lineage>
        <taxon>Eukaryota</taxon>
        <taxon>Sar</taxon>
        <taxon>Alveolata</taxon>
        <taxon>Dinophyceae</taxon>
        <taxon>Suessiales</taxon>
        <taxon>Symbiodiniaceae</taxon>
        <taxon>Symbiodinium</taxon>
    </lineage>
</organism>
<feature type="domain" description="BEACH-type PH" evidence="3">
    <location>
        <begin position="213"/>
        <end position="308"/>
    </location>
</feature>
<comment type="caution">
    <text evidence="4">The sequence shown here is derived from an EMBL/GenBank/DDBJ whole genome shotgun (WGS) entry which is preliminary data.</text>
</comment>
<dbReference type="InterPro" id="IPR057496">
    <property type="entry name" value="FAN-like_PH"/>
</dbReference>
<dbReference type="Pfam" id="PF02138">
    <property type="entry name" value="Beach"/>
    <property type="match status" value="2"/>
</dbReference>
<dbReference type="InterPro" id="IPR036372">
    <property type="entry name" value="BEACH_dom_sf"/>
</dbReference>
<protein>
    <submittedName>
        <fullName evidence="4">Protein FAN</fullName>
    </submittedName>
</protein>
<dbReference type="InterPro" id="IPR000409">
    <property type="entry name" value="BEACH_dom"/>
</dbReference>
<dbReference type="PROSITE" id="PS51783">
    <property type="entry name" value="PH_BEACH"/>
    <property type="match status" value="1"/>
</dbReference>
<evidence type="ECO:0000259" key="2">
    <source>
        <dbReference type="PROSITE" id="PS50197"/>
    </source>
</evidence>
<proteinExistence type="predicted"/>
<evidence type="ECO:0000259" key="3">
    <source>
        <dbReference type="PROSITE" id="PS51783"/>
    </source>
</evidence>
<dbReference type="OrthoDB" id="26681at2759"/>
<dbReference type="SUPFAM" id="SSF50978">
    <property type="entry name" value="WD40 repeat-like"/>
    <property type="match status" value="1"/>
</dbReference>
<dbReference type="AlphaFoldDB" id="A0A1Q9F127"/>
<keyword evidence="5" id="KW-1185">Reference proteome</keyword>
<evidence type="ECO:0000313" key="4">
    <source>
        <dbReference type="EMBL" id="OLQ13292.1"/>
    </source>
</evidence>
<dbReference type="SMART" id="SM01026">
    <property type="entry name" value="Beach"/>
    <property type="match status" value="1"/>
</dbReference>
<feature type="domain" description="BEACH" evidence="2">
    <location>
        <begin position="332"/>
        <end position="649"/>
    </location>
</feature>
<dbReference type="Proteomes" id="UP000186817">
    <property type="component" value="Unassembled WGS sequence"/>
</dbReference>
<dbReference type="SUPFAM" id="SSF50729">
    <property type="entry name" value="PH domain-like"/>
    <property type="match status" value="1"/>
</dbReference>
<dbReference type="InterPro" id="IPR001680">
    <property type="entry name" value="WD40_rpt"/>
</dbReference>
<evidence type="ECO:0000313" key="5">
    <source>
        <dbReference type="Proteomes" id="UP000186817"/>
    </source>
</evidence>
<evidence type="ECO:0000256" key="1">
    <source>
        <dbReference type="PROSITE-ProRule" id="PRU00221"/>
    </source>
</evidence>
<reference evidence="4 5" key="1">
    <citation type="submission" date="2016-02" db="EMBL/GenBank/DDBJ databases">
        <title>Genome analysis of coral dinoflagellate symbionts highlights evolutionary adaptations to a symbiotic lifestyle.</title>
        <authorList>
            <person name="Aranda M."/>
            <person name="Li Y."/>
            <person name="Liew Y.J."/>
            <person name="Baumgarten S."/>
            <person name="Simakov O."/>
            <person name="Wilson M."/>
            <person name="Piel J."/>
            <person name="Ashoor H."/>
            <person name="Bougouffa S."/>
            <person name="Bajic V.B."/>
            <person name="Ryu T."/>
            <person name="Ravasi T."/>
            <person name="Bayer T."/>
            <person name="Micklem G."/>
            <person name="Kim H."/>
            <person name="Bhak J."/>
            <person name="Lajeunesse T.C."/>
            <person name="Voolstra C.R."/>
        </authorList>
    </citation>
    <scope>NUCLEOTIDE SEQUENCE [LARGE SCALE GENOMIC DNA]</scope>
    <source>
        <strain evidence="4 5">CCMP2467</strain>
    </source>
</reference>
<dbReference type="Gene3D" id="2.130.10.10">
    <property type="entry name" value="YVTN repeat-like/Quinoprotein amine dehydrogenase"/>
    <property type="match status" value="1"/>
</dbReference>
<dbReference type="PANTHER" id="PTHR13743:SF123">
    <property type="entry name" value="PROTEIN FAN"/>
    <property type="match status" value="1"/>
</dbReference>